<feature type="compositionally biased region" description="Low complexity" evidence="1">
    <location>
        <begin position="1027"/>
        <end position="1040"/>
    </location>
</feature>
<feature type="compositionally biased region" description="Basic and acidic residues" evidence="1">
    <location>
        <begin position="71"/>
        <end position="85"/>
    </location>
</feature>
<sequence length="1068" mass="118460">MMSGAASTDHVRGYDRHDDAADTAKARLWDDDGARDYNDHDHGRDARRDYSDDEDRPHSRTANYIDEDEDFDRRRGWEDEERRGADEDEEGGGWSRNRTSDDDYDDRYDRAEREDRDDRDGERFGHGEGAHDDRDRDTDARMHGAYDDHAENGHHDNGINGESLPHDDAMDIDELSGHDANYSYSYAQLVQEHGPPTQQFVIPQSTSRRNPVANPNFMADVEFRSNVKIYADLVDGGYQISVWGEPAECTQARAAIVKVVLDNVMRTTLLVVKHDEFGNARLVPYPSGRAFAQGLFMPKNARPIVLRVDTPSHEPIKIESDVLLGRRPPLIARNNGRRGHHAPTPEPAGPVQELQHPAELVEMSHVTKTIKKQYLCLDDADPTSTAIDRYMLDWRHVGAVQLGTVANEDLKVALKLTLGKQLYTVRQPPKNYAGGDTYLVRDLQDFVGGFADRMIRAHFSAGLPNLPSIHGAVDPDQAIARAIGATVQSFPGWSIQEVPKRGTFEMDRVSLVFRQGNSQTELMTVSADVQPRDLGAPGAPTPDPPLASSAVLYDMIPTRLRYWPTRHLSMTQLAMDPQKLDFRVKLTSKRAVSVDLTAKEGRDQIPLPVIKAIEEIKVVEAVHSSGELFLRKSDLSKINRRDYQSLLYADLKRKQFFVINAHFVNPANGERVPFTIRATLSRNARTGDDVAEKVGVYELSASIELPLQLFAPPNEGAPATSDQVDTIESAPEGEHQLELATKVMLLFANKFVDELKMHVPQPFPHREIIDTPRGGFGMRGGRGGARGGMRGGARGGMRGGRGGGRGGMRGGFNGGSGGDHPRERSPGRDRFGGNDHRHDRDRPSYTQDPDRRAMPPPSSLAPTRFRSVARAPSSRSSSVSRSRTTSAHAAPAPRSIDHYRVRSPPSRGRSPSPPPRSSRHGHDDYRSPSPTHSSRSVGGGHRSSRTRSPSPVGPSRDRHLTGGPSSSSRDKSGSARYESGSSSSSRHRREDEYGVSSSSSSSRHRYENEYAASSSSRDRRDERGSSSRDYGASSSSSSSARRSRDASPDSHRSRERDYDRDRSHSSRY</sequence>
<feature type="region of interest" description="Disordered" evidence="1">
    <location>
        <begin position="332"/>
        <end position="351"/>
    </location>
</feature>
<feature type="compositionally biased region" description="Gly residues" evidence="1">
    <location>
        <begin position="774"/>
        <end position="818"/>
    </location>
</feature>
<reference evidence="3" key="2">
    <citation type="submission" date="2009-11" db="EMBL/GenBank/DDBJ databases">
        <title>The Genome Sequence of Allomyces macrogynus strain ATCC 38327.</title>
        <authorList>
            <consortium name="The Broad Institute Genome Sequencing Platform"/>
            <person name="Russ C."/>
            <person name="Cuomo C."/>
            <person name="Shea T."/>
            <person name="Young S.K."/>
            <person name="Zeng Q."/>
            <person name="Koehrsen M."/>
            <person name="Haas B."/>
            <person name="Borodovsky M."/>
            <person name="Guigo R."/>
            <person name="Alvarado L."/>
            <person name="Berlin A."/>
            <person name="Borenstein D."/>
            <person name="Chen Z."/>
            <person name="Engels R."/>
            <person name="Freedman E."/>
            <person name="Gellesch M."/>
            <person name="Goldberg J."/>
            <person name="Griggs A."/>
            <person name="Gujja S."/>
            <person name="Heiman D."/>
            <person name="Hepburn T."/>
            <person name="Howarth C."/>
            <person name="Jen D."/>
            <person name="Larson L."/>
            <person name="Lewis B."/>
            <person name="Mehta T."/>
            <person name="Park D."/>
            <person name="Pearson M."/>
            <person name="Roberts A."/>
            <person name="Saif S."/>
            <person name="Shenoy N."/>
            <person name="Sisk P."/>
            <person name="Stolte C."/>
            <person name="Sykes S."/>
            <person name="Walk T."/>
            <person name="White J."/>
            <person name="Yandava C."/>
            <person name="Burger G."/>
            <person name="Gray M.W."/>
            <person name="Holland P.W.H."/>
            <person name="King N."/>
            <person name="Lang F.B.F."/>
            <person name="Roger A.J."/>
            <person name="Ruiz-Trillo I."/>
            <person name="Lander E."/>
            <person name="Nusbaum C."/>
        </authorList>
    </citation>
    <scope>NUCLEOTIDE SEQUENCE [LARGE SCALE GENOMIC DNA]</scope>
    <source>
        <strain evidence="3">ATCC 38327</strain>
    </source>
</reference>
<dbReference type="EMBL" id="GG745364">
    <property type="protein sequence ID" value="KNE70229.1"/>
    <property type="molecule type" value="Genomic_DNA"/>
</dbReference>
<feature type="compositionally biased region" description="Low complexity" evidence="1">
    <location>
        <begin position="974"/>
        <end position="984"/>
    </location>
</feature>
<feature type="region of interest" description="Disordered" evidence="1">
    <location>
        <begin position="26"/>
        <end position="167"/>
    </location>
</feature>
<feature type="compositionally biased region" description="Basic and acidic residues" evidence="1">
    <location>
        <begin position="107"/>
        <end position="157"/>
    </location>
</feature>
<proteinExistence type="predicted"/>
<name>A0A0L0T6P0_ALLM3</name>
<evidence type="ECO:0000256" key="1">
    <source>
        <dbReference type="SAM" id="MobiDB-lite"/>
    </source>
</evidence>
<gene>
    <name evidence="2" type="ORF">AMAG_15197</name>
</gene>
<dbReference type="AlphaFoldDB" id="A0A0L0T6P0"/>
<feature type="region of interest" description="Disordered" evidence="1">
    <location>
        <begin position="764"/>
        <end position="1068"/>
    </location>
</feature>
<accession>A0A0L0T6P0</accession>
<organism evidence="2 3">
    <name type="scientific">Allomyces macrogynus (strain ATCC 38327)</name>
    <name type="common">Allomyces javanicus var. macrogynus</name>
    <dbReference type="NCBI Taxonomy" id="578462"/>
    <lineage>
        <taxon>Eukaryota</taxon>
        <taxon>Fungi</taxon>
        <taxon>Fungi incertae sedis</taxon>
        <taxon>Blastocladiomycota</taxon>
        <taxon>Blastocladiomycetes</taxon>
        <taxon>Blastocladiales</taxon>
        <taxon>Blastocladiaceae</taxon>
        <taxon>Allomyces</taxon>
    </lineage>
</organism>
<feature type="compositionally biased region" description="Basic and acidic residues" evidence="1">
    <location>
        <begin position="1016"/>
        <end position="1026"/>
    </location>
</feature>
<evidence type="ECO:0000313" key="3">
    <source>
        <dbReference type="Proteomes" id="UP000054350"/>
    </source>
</evidence>
<feature type="compositionally biased region" description="Basic and acidic residues" evidence="1">
    <location>
        <begin position="819"/>
        <end position="853"/>
    </location>
</feature>
<keyword evidence="3" id="KW-1185">Reference proteome</keyword>
<dbReference type="VEuPathDB" id="FungiDB:AMAG_15197"/>
<protein>
    <submittedName>
        <fullName evidence="2">Uncharacterized protein</fullName>
    </submittedName>
</protein>
<dbReference type="OrthoDB" id="5585817at2759"/>
<dbReference type="Proteomes" id="UP000054350">
    <property type="component" value="Unassembled WGS sequence"/>
</dbReference>
<feature type="compositionally biased region" description="Basic and acidic residues" evidence="1">
    <location>
        <begin position="1042"/>
        <end position="1068"/>
    </location>
</feature>
<feature type="compositionally biased region" description="Low complexity" evidence="1">
    <location>
        <begin position="866"/>
        <end position="894"/>
    </location>
</feature>
<feature type="compositionally biased region" description="Basic and acidic residues" evidence="1">
    <location>
        <begin position="26"/>
        <end position="58"/>
    </location>
</feature>
<evidence type="ECO:0000313" key="2">
    <source>
        <dbReference type="EMBL" id="KNE70229.1"/>
    </source>
</evidence>
<reference evidence="2 3" key="1">
    <citation type="submission" date="2009-11" db="EMBL/GenBank/DDBJ databases">
        <title>Annotation of Allomyces macrogynus ATCC 38327.</title>
        <authorList>
            <consortium name="The Broad Institute Genome Sequencing Platform"/>
            <person name="Russ C."/>
            <person name="Cuomo C."/>
            <person name="Burger G."/>
            <person name="Gray M.W."/>
            <person name="Holland P.W.H."/>
            <person name="King N."/>
            <person name="Lang F.B.F."/>
            <person name="Roger A.J."/>
            <person name="Ruiz-Trillo I."/>
            <person name="Young S.K."/>
            <person name="Zeng Q."/>
            <person name="Gargeya S."/>
            <person name="Fitzgerald M."/>
            <person name="Haas B."/>
            <person name="Abouelleil A."/>
            <person name="Alvarado L."/>
            <person name="Arachchi H.M."/>
            <person name="Berlin A."/>
            <person name="Chapman S.B."/>
            <person name="Gearin G."/>
            <person name="Goldberg J."/>
            <person name="Griggs A."/>
            <person name="Gujja S."/>
            <person name="Hansen M."/>
            <person name="Heiman D."/>
            <person name="Howarth C."/>
            <person name="Larimer J."/>
            <person name="Lui A."/>
            <person name="MacDonald P.J.P."/>
            <person name="McCowen C."/>
            <person name="Montmayeur A."/>
            <person name="Murphy C."/>
            <person name="Neiman D."/>
            <person name="Pearson M."/>
            <person name="Priest M."/>
            <person name="Roberts A."/>
            <person name="Saif S."/>
            <person name="Shea T."/>
            <person name="Sisk P."/>
            <person name="Stolte C."/>
            <person name="Sykes S."/>
            <person name="Wortman J."/>
            <person name="Nusbaum C."/>
            <person name="Birren B."/>
        </authorList>
    </citation>
    <scope>NUCLEOTIDE SEQUENCE [LARGE SCALE GENOMIC DNA]</scope>
    <source>
        <strain evidence="2 3">ATCC 38327</strain>
    </source>
</reference>